<keyword evidence="5 9" id="KW-0812">Transmembrane</keyword>
<dbReference type="Pfam" id="PF03553">
    <property type="entry name" value="Na_H_antiporter"/>
    <property type="match status" value="1"/>
</dbReference>
<dbReference type="NCBIfam" id="TIGR00931">
    <property type="entry name" value="antiport_nhaC"/>
    <property type="match status" value="1"/>
</dbReference>
<evidence type="ECO:0000313" key="11">
    <source>
        <dbReference type="EMBL" id="ACB86191.1"/>
    </source>
</evidence>
<feature type="transmembrane region" description="Helical" evidence="9">
    <location>
        <begin position="325"/>
        <end position="345"/>
    </location>
</feature>
<accession>B2A283</accession>
<dbReference type="AlphaFoldDB" id="B2A283"/>
<dbReference type="Proteomes" id="UP000001683">
    <property type="component" value="Chromosome"/>
</dbReference>
<keyword evidence="2" id="KW-0813">Transport</keyword>
<feature type="transmembrane region" description="Helical" evidence="9">
    <location>
        <begin position="248"/>
        <end position="267"/>
    </location>
</feature>
<keyword evidence="4" id="KW-1003">Cell membrane</keyword>
<dbReference type="HOGENOM" id="CLU_033405_1_0_9"/>
<feature type="transmembrane region" description="Helical" evidence="9">
    <location>
        <begin position="279"/>
        <end position="305"/>
    </location>
</feature>
<keyword evidence="3" id="KW-0050">Antiport</keyword>
<evidence type="ECO:0000313" key="12">
    <source>
        <dbReference type="Proteomes" id="UP000001683"/>
    </source>
</evidence>
<dbReference type="RefSeq" id="WP_012449030.1">
    <property type="nucleotide sequence ID" value="NC_010718.1"/>
</dbReference>
<keyword evidence="12" id="KW-1185">Reference proteome</keyword>
<evidence type="ECO:0000256" key="8">
    <source>
        <dbReference type="ARBA" id="ARBA00038435"/>
    </source>
</evidence>
<evidence type="ECO:0000259" key="10">
    <source>
        <dbReference type="Pfam" id="PF03553"/>
    </source>
</evidence>
<feature type="transmembrane region" description="Helical" evidence="9">
    <location>
        <begin position="25"/>
        <end position="43"/>
    </location>
</feature>
<feature type="transmembrane region" description="Helical" evidence="9">
    <location>
        <begin position="80"/>
        <end position="102"/>
    </location>
</feature>
<dbReference type="PANTHER" id="PTHR33451:SF3">
    <property type="entry name" value="MALATE-2H(+)_NA(+)-LACTATE ANTIPORTER"/>
    <property type="match status" value="1"/>
</dbReference>
<sequence length="482" mass="51866">MSDNKENVQEQEEQQVKIKPTPAQAFTPMIALIVLIFFSAIILEVDIHIPLFISTIIAAVVAVAWMGHDWETVQEGILKGINFALGAVIILAIVGILIGSWIEGGVVPTIVYYGLQLLSPQIFLVATLVISAVVSVFTGSSWSSIATIGLALSGIGHGMGMPPAMTVGAIVSGAYFGDKLSPLSDTTVVASSTAGVNIYDHIKHMLYVSVPAFVISGILFGILGLRFAEEEMDYDQIGELTGTIAEHFNVGPLMFLPIVAVLIMILFRVPPIPALTGGCILGLIWALVFQGSGLADVFSAMNYGYVMDTGIEIVDELFTAGGLQSMMWTISLILVALAYGGIVEHTRMMEVMLEKILTVATTHKRLSIAAHVSTLIFILTVNSHYLTHVLTCRSYKHAFEEKGLHPKNVSRISEAWGTLPSSLIPWGPCGAFVYGTLGVYPFDYLPFAFFILIAMALSFIYGLTGFSMHKLDDEDAAGIAGD</sequence>
<evidence type="ECO:0000256" key="1">
    <source>
        <dbReference type="ARBA" id="ARBA00004651"/>
    </source>
</evidence>
<keyword evidence="7 9" id="KW-0472">Membrane</keyword>
<dbReference type="GO" id="GO:0005886">
    <property type="term" value="C:plasma membrane"/>
    <property type="evidence" value="ECO:0007669"/>
    <property type="project" value="UniProtKB-SubCell"/>
</dbReference>
<comment type="similarity">
    <text evidence="8">Belongs to the NhaC Na(+)/H(+) (TC 2.A.35) antiporter family.</text>
</comment>
<feature type="transmembrane region" description="Helical" evidence="9">
    <location>
        <begin position="206"/>
        <end position="228"/>
    </location>
</feature>
<feature type="transmembrane region" description="Helical" evidence="9">
    <location>
        <begin position="366"/>
        <end position="386"/>
    </location>
</feature>
<dbReference type="KEGG" id="nth:Nther_2636"/>
<keyword evidence="6 9" id="KW-1133">Transmembrane helix</keyword>
<dbReference type="OrthoDB" id="9762978at2"/>
<dbReference type="PANTHER" id="PTHR33451">
    <property type="entry name" value="MALATE-2H(+)/NA(+)-LACTATE ANTIPORTER"/>
    <property type="match status" value="1"/>
</dbReference>
<dbReference type="EMBL" id="CP001034">
    <property type="protein sequence ID" value="ACB86191.1"/>
    <property type="molecule type" value="Genomic_DNA"/>
</dbReference>
<name>B2A283_NATTJ</name>
<comment type="subcellular location">
    <subcellularLocation>
        <location evidence="1">Cell membrane</location>
        <topology evidence="1">Multi-pass membrane protein</topology>
    </subcellularLocation>
</comment>
<proteinExistence type="inferred from homology"/>
<dbReference type="InterPro" id="IPR018461">
    <property type="entry name" value="Na/H_Antiport_NhaC-like_C"/>
</dbReference>
<feature type="transmembrane region" description="Helical" evidence="9">
    <location>
        <begin position="49"/>
        <end position="68"/>
    </location>
</feature>
<dbReference type="eggNOG" id="COG1757">
    <property type="taxonomic scope" value="Bacteria"/>
</dbReference>
<gene>
    <name evidence="11" type="ordered locus">Nther_2636</name>
</gene>
<evidence type="ECO:0000256" key="9">
    <source>
        <dbReference type="SAM" id="Phobius"/>
    </source>
</evidence>
<reference evidence="11 12" key="2">
    <citation type="journal article" date="2011" name="J. Bacteriol.">
        <title>Complete genome sequence of the anaerobic, halophilic alkalithermophile Natranaerobius thermophilus JW/NM-WN-LF.</title>
        <authorList>
            <person name="Zhao B."/>
            <person name="Mesbah N.M."/>
            <person name="Dalin E."/>
            <person name="Goodwin L."/>
            <person name="Nolan M."/>
            <person name="Pitluck S."/>
            <person name="Chertkov O."/>
            <person name="Brettin T.S."/>
            <person name="Han J."/>
            <person name="Larimer F.W."/>
            <person name="Land M.L."/>
            <person name="Hauser L."/>
            <person name="Kyrpides N."/>
            <person name="Wiegel J."/>
        </authorList>
    </citation>
    <scope>NUCLEOTIDE SEQUENCE [LARGE SCALE GENOMIC DNA]</scope>
    <source>
        <strain evidence="12">ATCC BAA-1301 / DSM 18059 / JW/NM-WN-LF</strain>
    </source>
</reference>
<reference evidence="11 12" key="1">
    <citation type="submission" date="2008-04" db="EMBL/GenBank/DDBJ databases">
        <title>Complete sequence of chromosome of Natranaerobius thermophilus JW/NM-WN-LF.</title>
        <authorList>
            <consortium name="US DOE Joint Genome Institute"/>
            <person name="Copeland A."/>
            <person name="Lucas S."/>
            <person name="Lapidus A."/>
            <person name="Glavina del Rio T."/>
            <person name="Dalin E."/>
            <person name="Tice H."/>
            <person name="Bruce D."/>
            <person name="Goodwin L."/>
            <person name="Pitluck S."/>
            <person name="Chertkov O."/>
            <person name="Brettin T."/>
            <person name="Detter J.C."/>
            <person name="Han C."/>
            <person name="Kuske C.R."/>
            <person name="Schmutz J."/>
            <person name="Larimer F."/>
            <person name="Land M."/>
            <person name="Hauser L."/>
            <person name="Kyrpides N."/>
            <person name="Lykidis A."/>
            <person name="Mesbah N.M."/>
            <person name="Wiegel J."/>
        </authorList>
    </citation>
    <scope>NUCLEOTIDE SEQUENCE [LARGE SCALE GENOMIC DNA]</scope>
    <source>
        <strain evidence="12">ATCC BAA-1301 / DSM 18059 / JW/NM-WN-LF</strain>
    </source>
</reference>
<dbReference type="InterPro" id="IPR052180">
    <property type="entry name" value="NhaC_Na-H+_Antiporter"/>
</dbReference>
<dbReference type="InterPro" id="IPR004770">
    <property type="entry name" value="Na/H_antiport_NhaC"/>
</dbReference>
<evidence type="ECO:0000256" key="2">
    <source>
        <dbReference type="ARBA" id="ARBA00022448"/>
    </source>
</evidence>
<evidence type="ECO:0000256" key="5">
    <source>
        <dbReference type="ARBA" id="ARBA00022692"/>
    </source>
</evidence>
<feature type="domain" description="Na+/H+ antiporter NhaC-like C-terminal" evidence="10">
    <location>
        <begin position="173"/>
        <end position="466"/>
    </location>
</feature>
<feature type="transmembrane region" description="Helical" evidence="9">
    <location>
        <begin position="122"/>
        <end position="152"/>
    </location>
</feature>
<evidence type="ECO:0000256" key="4">
    <source>
        <dbReference type="ARBA" id="ARBA00022475"/>
    </source>
</evidence>
<feature type="transmembrane region" description="Helical" evidence="9">
    <location>
        <begin position="444"/>
        <end position="463"/>
    </location>
</feature>
<dbReference type="GO" id="GO:0015297">
    <property type="term" value="F:antiporter activity"/>
    <property type="evidence" value="ECO:0007669"/>
    <property type="project" value="UniProtKB-KW"/>
</dbReference>
<protein>
    <submittedName>
        <fullName evidence="11">Na+/H+ antiporter NhaC</fullName>
    </submittedName>
</protein>
<evidence type="ECO:0000256" key="6">
    <source>
        <dbReference type="ARBA" id="ARBA00022989"/>
    </source>
</evidence>
<evidence type="ECO:0000256" key="7">
    <source>
        <dbReference type="ARBA" id="ARBA00023136"/>
    </source>
</evidence>
<dbReference type="InParanoid" id="B2A283"/>
<organism evidence="11 12">
    <name type="scientific">Natranaerobius thermophilus (strain ATCC BAA-1301 / DSM 18059 / JW/NM-WN-LF)</name>
    <dbReference type="NCBI Taxonomy" id="457570"/>
    <lineage>
        <taxon>Bacteria</taxon>
        <taxon>Bacillati</taxon>
        <taxon>Bacillota</taxon>
        <taxon>Clostridia</taxon>
        <taxon>Natranaerobiales</taxon>
        <taxon>Natranaerobiaceae</taxon>
        <taxon>Natranaerobius</taxon>
    </lineage>
</organism>
<evidence type="ECO:0000256" key="3">
    <source>
        <dbReference type="ARBA" id="ARBA00022449"/>
    </source>
</evidence>